<accession>A0A1C7N160</accession>
<evidence type="ECO:0000256" key="1">
    <source>
        <dbReference type="SAM" id="Coils"/>
    </source>
</evidence>
<dbReference type="Proteomes" id="UP000093000">
    <property type="component" value="Unassembled WGS sequence"/>
</dbReference>
<keyword evidence="3" id="KW-1185">Reference proteome</keyword>
<dbReference type="InParanoid" id="A0A1C7N160"/>
<keyword evidence="1" id="KW-0175">Coiled coil</keyword>
<feature type="coiled-coil region" evidence="1">
    <location>
        <begin position="21"/>
        <end position="118"/>
    </location>
</feature>
<proteinExistence type="predicted"/>
<comment type="caution">
    <text evidence="2">The sequence shown here is derived from an EMBL/GenBank/DDBJ whole genome shotgun (WGS) entry which is preliminary data.</text>
</comment>
<evidence type="ECO:0000313" key="3">
    <source>
        <dbReference type="Proteomes" id="UP000093000"/>
    </source>
</evidence>
<gene>
    <name evidence="2" type="ORF">A0J61_09586</name>
</gene>
<organism evidence="2 3">
    <name type="scientific">Choanephora cucurbitarum</name>
    <dbReference type="NCBI Taxonomy" id="101091"/>
    <lineage>
        <taxon>Eukaryota</taxon>
        <taxon>Fungi</taxon>
        <taxon>Fungi incertae sedis</taxon>
        <taxon>Mucoromycota</taxon>
        <taxon>Mucoromycotina</taxon>
        <taxon>Mucoromycetes</taxon>
        <taxon>Mucorales</taxon>
        <taxon>Mucorineae</taxon>
        <taxon>Choanephoraceae</taxon>
        <taxon>Choanephoroideae</taxon>
        <taxon>Choanephora</taxon>
    </lineage>
</organism>
<evidence type="ECO:0000313" key="2">
    <source>
        <dbReference type="EMBL" id="OBZ82359.1"/>
    </source>
</evidence>
<dbReference type="EMBL" id="LUGH01000885">
    <property type="protein sequence ID" value="OBZ82359.1"/>
    <property type="molecule type" value="Genomic_DNA"/>
</dbReference>
<protein>
    <submittedName>
        <fullName evidence="2">Uncharacterized protein</fullName>
    </submittedName>
</protein>
<reference evidence="2 3" key="1">
    <citation type="submission" date="2016-03" db="EMBL/GenBank/DDBJ databases">
        <title>Choanephora cucurbitarum.</title>
        <authorList>
            <person name="Min B."/>
            <person name="Park H."/>
            <person name="Park J.-H."/>
            <person name="Shin H.-D."/>
            <person name="Choi I.-G."/>
        </authorList>
    </citation>
    <scope>NUCLEOTIDE SEQUENCE [LARGE SCALE GENOMIC DNA]</scope>
    <source>
        <strain evidence="2 3">KUS-F28377</strain>
    </source>
</reference>
<name>A0A1C7N160_9FUNG</name>
<sequence length="275" mass="32497">MSPPRTAKVRPQPNSPIKKNLDQWIHEYELLQNEIVKTQLEIDSVKRTNARHEKEAMQYTQSNKTYRARIKEIMQQIESKQMALETTKGTSSQLELKVKQLKDEALRSRGQLEHLRKREHVLVQERELIAKEKKQVELQLHIMKESVHQLRMRCDRETALLRRDHLCIREQINYIYQRTAYTQELIELKLLRRRQALEYLHTLQSQSKSNLKAFVDHVRDQLKALNEGLEQSTFMPSQATTTMSAVSQCQDDVERLVKRIRSMAVEAIEQSHSFS</sequence>
<dbReference type="AlphaFoldDB" id="A0A1C7N160"/>
<dbReference type="OrthoDB" id="2261617at2759"/>